<name>A0A1V3IJJ3_9PAST</name>
<dbReference type="STRING" id="1908260.BKK50_08395"/>
<dbReference type="OrthoDB" id="9255900at2"/>
<accession>A0A1V3IJJ3</accession>
<protein>
    <recommendedName>
        <fullName evidence="3">Prephenate dehydratase</fullName>
    </recommendedName>
</protein>
<evidence type="ECO:0000313" key="2">
    <source>
        <dbReference type="Proteomes" id="UP000189433"/>
    </source>
</evidence>
<proteinExistence type="predicted"/>
<sequence length="172" mass="19597">MIITTLGDNAYPSTCSYLAAQKQYLGEKIILLDSFEACLESLKIGNSDISIIPAAYPKLNSIIMDDNFEINNTFIHKIPDLVLSCKYNENEFSCLYYHIATQILLKKISKSYKNKQLVNSNTEAALKVKSSSSYDLCITNRFCAEQQSLIILQILRKELKMPFLCFSKKEKK</sequence>
<dbReference type="Proteomes" id="UP000189433">
    <property type="component" value="Unassembled WGS sequence"/>
</dbReference>
<evidence type="ECO:0000313" key="1">
    <source>
        <dbReference type="EMBL" id="OOF41490.1"/>
    </source>
</evidence>
<keyword evidence="2" id="KW-1185">Reference proteome</keyword>
<comment type="caution">
    <text evidence="1">The sequence shown here is derived from an EMBL/GenBank/DDBJ whole genome shotgun (WGS) entry which is preliminary data.</text>
</comment>
<gene>
    <name evidence="1" type="ORF">BKK50_08395</name>
</gene>
<organism evidence="1 2">
    <name type="scientific">Rodentibacter rarus</name>
    <dbReference type="NCBI Taxonomy" id="1908260"/>
    <lineage>
        <taxon>Bacteria</taxon>
        <taxon>Pseudomonadati</taxon>
        <taxon>Pseudomonadota</taxon>
        <taxon>Gammaproteobacteria</taxon>
        <taxon>Pasteurellales</taxon>
        <taxon>Pasteurellaceae</taxon>
        <taxon>Rodentibacter</taxon>
    </lineage>
</organism>
<evidence type="ECO:0008006" key="3">
    <source>
        <dbReference type="Google" id="ProtNLM"/>
    </source>
</evidence>
<dbReference type="AlphaFoldDB" id="A0A1V3IJJ3"/>
<dbReference type="RefSeq" id="WP_077417215.1">
    <property type="nucleotide sequence ID" value="NZ_MLHJ01000085.1"/>
</dbReference>
<dbReference type="EMBL" id="MLHJ01000085">
    <property type="protein sequence ID" value="OOF41490.1"/>
    <property type="molecule type" value="Genomic_DNA"/>
</dbReference>
<reference evidence="1 2" key="1">
    <citation type="submission" date="2016-10" db="EMBL/GenBank/DDBJ databases">
        <title>Rodentibacter gen. nov. and new species.</title>
        <authorList>
            <person name="Christensen H."/>
        </authorList>
    </citation>
    <scope>NUCLEOTIDE SEQUENCE [LARGE SCALE GENOMIC DNA]</scope>
    <source>
        <strain evidence="1 2">CCUG17206</strain>
    </source>
</reference>